<feature type="compositionally biased region" description="Polar residues" evidence="1">
    <location>
        <begin position="116"/>
        <end position="134"/>
    </location>
</feature>
<feature type="region of interest" description="Disordered" evidence="1">
    <location>
        <begin position="116"/>
        <end position="183"/>
    </location>
</feature>
<dbReference type="EMBL" id="JAMYWD010000003">
    <property type="protein sequence ID" value="KAJ4976044.1"/>
    <property type="molecule type" value="Genomic_DNA"/>
</dbReference>
<proteinExistence type="predicted"/>
<comment type="caution">
    <text evidence="2">The sequence shown here is derived from an EMBL/GenBank/DDBJ whole genome shotgun (WGS) entry which is preliminary data.</text>
</comment>
<dbReference type="AlphaFoldDB" id="A0A9Q0KTK8"/>
<dbReference type="Proteomes" id="UP001141806">
    <property type="component" value="Unassembled WGS sequence"/>
</dbReference>
<feature type="compositionally biased region" description="Polar residues" evidence="1">
    <location>
        <begin position="141"/>
        <end position="152"/>
    </location>
</feature>
<name>A0A9Q0KTK8_9MAGN</name>
<gene>
    <name evidence="2" type="ORF">NE237_001150</name>
</gene>
<evidence type="ECO:0000313" key="3">
    <source>
        <dbReference type="Proteomes" id="UP001141806"/>
    </source>
</evidence>
<accession>A0A9Q0KTK8</accession>
<evidence type="ECO:0000256" key="1">
    <source>
        <dbReference type="SAM" id="MobiDB-lite"/>
    </source>
</evidence>
<organism evidence="2 3">
    <name type="scientific">Protea cynaroides</name>
    <dbReference type="NCBI Taxonomy" id="273540"/>
    <lineage>
        <taxon>Eukaryota</taxon>
        <taxon>Viridiplantae</taxon>
        <taxon>Streptophyta</taxon>
        <taxon>Embryophyta</taxon>
        <taxon>Tracheophyta</taxon>
        <taxon>Spermatophyta</taxon>
        <taxon>Magnoliopsida</taxon>
        <taxon>Proteales</taxon>
        <taxon>Proteaceae</taxon>
        <taxon>Protea</taxon>
    </lineage>
</organism>
<feature type="region of interest" description="Disordered" evidence="1">
    <location>
        <begin position="74"/>
        <end position="99"/>
    </location>
</feature>
<evidence type="ECO:0000313" key="2">
    <source>
        <dbReference type="EMBL" id="KAJ4976044.1"/>
    </source>
</evidence>
<reference evidence="2" key="1">
    <citation type="journal article" date="2023" name="Plant J.">
        <title>The genome of the king protea, Protea cynaroides.</title>
        <authorList>
            <person name="Chang J."/>
            <person name="Duong T.A."/>
            <person name="Schoeman C."/>
            <person name="Ma X."/>
            <person name="Roodt D."/>
            <person name="Barker N."/>
            <person name="Li Z."/>
            <person name="Van de Peer Y."/>
            <person name="Mizrachi E."/>
        </authorList>
    </citation>
    <scope>NUCLEOTIDE SEQUENCE</scope>
    <source>
        <tissue evidence="2">Young leaves</tissue>
    </source>
</reference>
<sequence>MEDKGGKDEWKKGIMTREQKMKRLFSKTYKDHKEFLKELVVVQFEDMGINPESVLGNKEEMDEFIRQKKIQLRKIESTSRSQIENEENPDDNDETWNQGQQIPCHISNYRTQIQNVENPDKGQPSTSHISSIRTQIDEEQQTTSHIRSIRTQTENDENPDEGQQTTSKISNTRTKNENEASDAGQKIICQVCTECKYDSDDESIWRSL</sequence>
<feature type="compositionally biased region" description="Acidic residues" evidence="1">
    <location>
        <begin position="84"/>
        <end position="94"/>
    </location>
</feature>
<keyword evidence="3" id="KW-1185">Reference proteome</keyword>
<feature type="compositionally biased region" description="Polar residues" evidence="1">
    <location>
        <begin position="161"/>
        <end position="173"/>
    </location>
</feature>
<protein>
    <submittedName>
        <fullName evidence="2">Uncharacterized protein</fullName>
    </submittedName>
</protein>